<proteinExistence type="predicted"/>
<organism evidence="2 3">
    <name type="scientific">Cephalotrichum gorgonifer</name>
    <dbReference type="NCBI Taxonomy" id="2041049"/>
    <lineage>
        <taxon>Eukaryota</taxon>
        <taxon>Fungi</taxon>
        <taxon>Dikarya</taxon>
        <taxon>Ascomycota</taxon>
        <taxon>Pezizomycotina</taxon>
        <taxon>Sordariomycetes</taxon>
        <taxon>Hypocreomycetidae</taxon>
        <taxon>Microascales</taxon>
        <taxon>Microascaceae</taxon>
        <taxon>Cephalotrichum</taxon>
    </lineage>
</organism>
<keyword evidence="1" id="KW-0732">Signal</keyword>
<protein>
    <recommendedName>
        <fullName evidence="4">SnoaL-like domain-containing protein</fullName>
    </recommendedName>
</protein>
<keyword evidence="3" id="KW-1185">Reference proteome</keyword>
<evidence type="ECO:0000313" key="3">
    <source>
        <dbReference type="Proteomes" id="UP001187682"/>
    </source>
</evidence>
<feature type="signal peptide" evidence="1">
    <location>
        <begin position="1"/>
        <end position="18"/>
    </location>
</feature>
<evidence type="ECO:0000313" key="2">
    <source>
        <dbReference type="EMBL" id="SPO07035.1"/>
    </source>
</evidence>
<evidence type="ECO:0008006" key="4">
    <source>
        <dbReference type="Google" id="ProtNLM"/>
    </source>
</evidence>
<sequence length="162" mass="17872">MRSLTVVAALLLSPFALAAPSGTGTAVEAPSRVIAARQGIVTPEPCQRQDPPPTEEETEALFDQFVQAFITEADISEAFKYIVEDYINHNPLAQNGFANALDILGPFWGGQQLTLIRTHFEGDMSWVNYRSSFGNIVDRFRWEGGCIAEHWDQGEQFPNVAG</sequence>
<dbReference type="Gene3D" id="3.10.450.50">
    <property type="match status" value="1"/>
</dbReference>
<feature type="chain" id="PRO_5042164361" description="SnoaL-like domain-containing protein" evidence="1">
    <location>
        <begin position="19"/>
        <end position="162"/>
    </location>
</feature>
<name>A0AAE8SZL8_9PEZI</name>
<evidence type="ECO:0000256" key="1">
    <source>
        <dbReference type="SAM" id="SignalP"/>
    </source>
</evidence>
<dbReference type="EMBL" id="ONZQ02000018">
    <property type="protein sequence ID" value="SPO07035.1"/>
    <property type="molecule type" value="Genomic_DNA"/>
</dbReference>
<dbReference type="SUPFAM" id="SSF54427">
    <property type="entry name" value="NTF2-like"/>
    <property type="match status" value="1"/>
</dbReference>
<dbReference type="Proteomes" id="UP001187682">
    <property type="component" value="Unassembled WGS sequence"/>
</dbReference>
<gene>
    <name evidence="2" type="ORF">DNG_09729</name>
</gene>
<dbReference type="AlphaFoldDB" id="A0AAE8SZL8"/>
<reference evidence="2" key="1">
    <citation type="submission" date="2018-03" db="EMBL/GenBank/DDBJ databases">
        <authorList>
            <person name="Guldener U."/>
        </authorList>
    </citation>
    <scope>NUCLEOTIDE SEQUENCE</scope>
</reference>
<dbReference type="InterPro" id="IPR032710">
    <property type="entry name" value="NTF2-like_dom_sf"/>
</dbReference>
<comment type="caution">
    <text evidence="2">The sequence shown here is derived from an EMBL/GenBank/DDBJ whole genome shotgun (WGS) entry which is preliminary data.</text>
</comment>
<accession>A0AAE8SZL8</accession>